<accession>A0ABD5PGX7</accession>
<dbReference type="EMBL" id="JBHSDS010000010">
    <property type="protein sequence ID" value="MFC4360045.1"/>
    <property type="molecule type" value="Genomic_DNA"/>
</dbReference>
<evidence type="ECO:0000256" key="1">
    <source>
        <dbReference type="SAM" id="MobiDB-lite"/>
    </source>
</evidence>
<evidence type="ECO:0000313" key="2">
    <source>
        <dbReference type="EMBL" id="MFC4360045.1"/>
    </source>
</evidence>
<proteinExistence type="predicted"/>
<sequence length="95" mass="10589">MSDHDEHGTGEDSTDVDAEARDQAGDLESVALPITVSVDVAETILEELEAGRSVEAELDPELMPQLAERIRWQLAHGRRITELVAEYDDERESEE</sequence>
<organism evidence="2 3">
    <name type="scientific">Halobium salinum</name>
    <dbReference type="NCBI Taxonomy" id="1364940"/>
    <lineage>
        <taxon>Archaea</taxon>
        <taxon>Methanobacteriati</taxon>
        <taxon>Methanobacteriota</taxon>
        <taxon>Stenosarchaea group</taxon>
        <taxon>Halobacteria</taxon>
        <taxon>Halobacteriales</taxon>
        <taxon>Haloferacaceae</taxon>
        <taxon>Halobium</taxon>
    </lineage>
</organism>
<name>A0ABD5PGX7_9EURY</name>
<dbReference type="AlphaFoldDB" id="A0ABD5PGX7"/>
<gene>
    <name evidence="2" type="ORF">ACFO0N_19015</name>
</gene>
<dbReference type="RefSeq" id="WP_267623258.1">
    <property type="nucleotide sequence ID" value="NZ_JAODIW010000008.1"/>
</dbReference>
<comment type="caution">
    <text evidence="2">The sequence shown here is derived from an EMBL/GenBank/DDBJ whole genome shotgun (WGS) entry which is preliminary data.</text>
</comment>
<protein>
    <submittedName>
        <fullName evidence="2">Uncharacterized protein</fullName>
    </submittedName>
</protein>
<keyword evidence="3" id="KW-1185">Reference proteome</keyword>
<reference evidence="2 3" key="1">
    <citation type="journal article" date="2019" name="Int. J. Syst. Evol. Microbiol.">
        <title>The Global Catalogue of Microorganisms (GCM) 10K type strain sequencing project: providing services to taxonomists for standard genome sequencing and annotation.</title>
        <authorList>
            <consortium name="The Broad Institute Genomics Platform"/>
            <consortium name="The Broad Institute Genome Sequencing Center for Infectious Disease"/>
            <person name="Wu L."/>
            <person name="Ma J."/>
        </authorList>
    </citation>
    <scope>NUCLEOTIDE SEQUENCE [LARGE SCALE GENOMIC DNA]</scope>
    <source>
        <strain evidence="2 3">CGMCC 1.12553</strain>
    </source>
</reference>
<feature type="region of interest" description="Disordered" evidence="1">
    <location>
        <begin position="1"/>
        <end position="28"/>
    </location>
</feature>
<evidence type="ECO:0000313" key="3">
    <source>
        <dbReference type="Proteomes" id="UP001595921"/>
    </source>
</evidence>
<feature type="compositionally biased region" description="Basic and acidic residues" evidence="1">
    <location>
        <begin position="1"/>
        <end position="10"/>
    </location>
</feature>
<dbReference type="Proteomes" id="UP001595921">
    <property type="component" value="Unassembled WGS sequence"/>
</dbReference>